<dbReference type="PROSITE" id="PS01063">
    <property type="entry name" value="SIGMA70_ECF"/>
    <property type="match status" value="1"/>
</dbReference>
<comment type="similarity">
    <text evidence="1 6">Belongs to the sigma-70 factor family. ECF subfamily.</text>
</comment>
<reference evidence="9 11" key="1">
    <citation type="submission" date="2016-04" db="EMBL/GenBank/DDBJ databases">
        <authorList>
            <person name="Evans L.H."/>
            <person name="Alamgir A."/>
            <person name="Owens N."/>
            <person name="Weber N.D."/>
            <person name="Virtaneva K."/>
            <person name="Barbian K."/>
            <person name="Babar A."/>
            <person name="Rosenke K."/>
        </authorList>
    </citation>
    <scope>NUCLEOTIDE SEQUENCE [LARGE SCALE GENOMIC DNA]</scope>
    <source>
        <strain evidence="9 11">JL2886</strain>
    </source>
</reference>
<evidence type="ECO:0000256" key="2">
    <source>
        <dbReference type="ARBA" id="ARBA00023015"/>
    </source>
</evidence>
<dbReference type="SUPFAM" id="SSF88659">
    <property type="entry name" value="Sigma3 and sigma4 domains of RNA polymerase sigma factors"/>
    <property type="match status" value="1"/>
</dbReference>
<gene>
    <name evidence="9" type="ORF">JL2886_02960</name>
    <name evidence="10" type="ORF">PXK24_06365</name>
</gene>
<evidence type="ECO:0000313" key="9">
    <source>
        <dbReference type="EMBL" id="ANP37846.1"/>
    </source>
</evidence>
<evidence type="ECO:0000313" key="10">
    <source>
        <dbReference type="EMBL" id="MDE4165309.1"/>
    </source>
</evidence>
<dbReference type="InterPro" id="IPR007627">
    <property type="entry name" value="RNA_pol_sigma70_r2"/>
</dbReference>
<sequence length="216" mass="24671">MLELDADPALDAPELPVTVGEVTADARERKQVDTNSFSEQTLWMLAVRDQRDRAAFGLLFDHFAPRLKGVICRSGISQGQAEDIVQDVMLTVWRKAHLFDPQRAQVSSWIYQIARNRQIDVIRKERRPVPEELKQPEEVQEDAAQIVALEQETSRLREALKRLKPAQREMVEKAYLGELSHSDIRAETGLPLGTIKSRIRLGLERLRHELKGTETS</sequence>
<dbReference type="CDD" id="cd06171">
    <property type="entry name" value="Sigma70_r4"/>
    <property type="match status" value="1"/>
</dbReference>
<dbReference type="OrthoDB" id="9784272at2"/>
<dbReference type="InterPro" id="IPR039425">
    <property type="entry name" value="RNA_pol_sigma-70-like"/>
</dbReference>
<evidence type="ECO:0000256" key="5">
    <source>
        <dbReference type="ARBA" id="ARBA00023163"/>
    </source>
</evidence>
<evidence type="ECO:0000256" key="4">
    <source>
        <dbReference type="ARBA" id="ARBA00023125"/>
    </source>
</evidence>
<keyword evidence="11" id="KW-1185">Reference proteome</keyword>
<dbReference type="Pfam" id="PF08281">
    <property type="entry name" value="Sigma70_r4_2"/>
    <property type="match status" value="1"/>
</dbReference>
<dbReference type="PATRIC" id="fig|60890.4.peg.2883"/>
<name>A0A1B0ZUJ7_9RHOB</name>
<evidence type="ECO:0000256" key="3">
    <source>
        <dbReference type="ARBA" id="ARBA00023082"/>
    </source>
</evidence>
<accession>A0A1B0ZUJ7</accession>
<keyword evidence="5 6" id="KW-0804">Transcription</keyword>
<proteinExistence type="inferred from homology"/>
<dbReference type="Gene3D" id="1.10.1740.10">
    <property type="match status" value="1"/>
</dbReference>
<protein>
    <recommendedName>
        <fullName evidence="6">RNA polymerase sigma factor</fullName>
    </recommendedName>
</protein>
<dbReference type="InterPro" id="IPR036388">
    <property type="entry name" value="WH-like_DNA-bd_sf"/>
</dbReference>
<dbReference type="SUPFAM" id="SSF88946">
    <property type="entry name" value="Sigma2 domain of RNA polymerase sigma factors"/>
    <property type="match status" value="1"/>
</dbReference>
<dbReference type="Proteomes" id="UP001218364">
    <property type="component" value="Unassembled WGS sequence"/>
</dbReference>
<dbReference type="InterPro" id="IPR000838">
    <property type="entry name" value="RNA_pol_sigma70_ECF_CS"/>
</dbReference>
<keyword evidence="2 6" id="KW-0805">Transcription regulation</keyword>
<dbReference type="EMBL" id="JARCJK010000002">
    <property type="protein sequence ID" value="MDE4165309.1"/>
    <property type="molecule type" value="Genomic_DNA"/>
</dbReference>
<evidence type="ECO:0000259" key="7">
    <source>
        <dbReference type="Pfam" id="PF04542"/>
    </source>
</evidence>
<reference evidence="10 12" key="2">
    <citation type="submission" date="2023-02" db="EMBL/GenBank/DDBJ databases">
        <title>Population genomics of bacteria associated with diatom.</title>
        <authorList>
            <person name="Xie J."/>
            <person name="Wang H."/>
        </authorList>
    </citation>
    <scope>NUCLEOTIDE SEQUENCE [LARGE SCALE GENOMIC DNA]</scope>
    <source>
        <strain evidence="10 12">PT47_8</strain>
    </source>
</reference>
<dbReference type="EMBL" id="CP015124">
    <property type="protein sequence ID" value="ANP37846.1"/>
    <property type="molecule type" value="Genomic_DNA"/>
</dbReference>
<evidence type="ECO:0000256" key="6">
    <source>
        <dbReference type="RuleBase" id="RU000716"/>
    </source>
</evidence>
<organism evidence="9 11">
    <name type="scientific">Phaeobacter gallaeciensis</name>
    <dbReference type="NCBI Taxonomy" id="60890"/>
    <lineage>
        <taxon>Bacteria</taxon>
        <taxon>Pseudomonadati</taxon>
        <taxon>Pseudomonadota</taxon>
        <taxon>Alphaproteobacteria</taxon>
        <taxon>Rhodobacterales</taxon>
        <taxon>Roseobacteraceae</taxon>
        <taxon>Phaeobacter</taxon>
    </lineage>
</organism>
<evidence type="ECO:0000259" key="8">
    <source>
        <dbReference type="Pfam" id="PF08281"/>
    </source>
</evidence>
<dbReference type="PANTHER" id="PTHR43133">
    <property type="entry name" value="RNA POLYMERASE ECF-TYPE SIGMA FACTO"/>
    <property type="match status" value="1"/>
</dbReference>
<feature type="domain" description="RNA polymerase sigma-70 region 2" evidence="7">
    <location>
        <begin position="59"/>
        <end position="127"/>
    </location>
</feature>
<keyword evidence="3 6" id="KW-0731">Sigma factor</keyword>
<dbReference type="InterPro" id="IPR013249">
    <property type="entry name" value="RNA_pol_sigma70_r4_t2"/>
</dbReference>
<dbReference type="GO" id="GO:0003677">
    <property type="term" value="F:DNA binding"/>
    <property type="evidence" value="ECO:0007669"/>
    <property type="project" value="UniProtKB-KW"/>
</dbReference>
<dbReference type="Pfam" id="PF04542">
    <property type="entry name" value="Sigma70_r2"/>
    <property type="match status" value="1"/>
</dbReference>
<evidence type="ECO:0000313" key="11">
    <source>
        <dbReference type="Proteomes" id="UP000092565"/>
    </source>
</evidence>
<dbReference type="InterPro" id="IPR013325">
    <property type="entry name" value="RNA_pol_sigma_r2"/>
</dbReference>
<dbReference type="InterPro" id="IPR014284">
    <property type="entry name" value="RNA_pol_sigma-70_dom"/>
</dbReference>
<dbReference type="AlphaFoldDB" id="A0A1B0ZUJ7"/>
<dbReference type="GO" id="GO:0016987">
    <property type="term" value="F:sigma factor activity"/>
    <property type="evidence" value="ECO:0007669"/>
    <property type="project" value="UniProtKB-KW"/>
</dbReference>
<dbReference type="Proteomes" id="UP000092565">
    <property type="component" value="Chromosome"/>
</dbReference>
<keyword evidence="4 6" id="KW-0238">DNA-binding</keyword>
<dbReference type="RefSeq" id="WP_065272605.1">
    <property type="nucleotide sequence ID" value="NZ_CP015124.1"/>
</dbReference>
<evidence type="ECO:0000256" key="1">
    <source>
        <dbReference type="ARBA" id="ARBA00010641"/>
    </source>
</evidence>
<dbReference type="InterPro" id="IPR013324">
    <property type="entry name" value="RNA_pol_sigma_r3/r4-like"/>
</dbReference>
<dbReference type="Gene3D" id="1.10.10.10">
    <property type="entry name" value="Winged helix-like DNA-binding domain superfamily/Winged helix DNA-binding domain"/>
    <property type="match status" value="1"/>
</dbReference>
<feature type="domain" description="RNA polymerase sigma factor 70 region 4 type 2" evidence="8">
    <location>
        <begin position="155"/>
        <end position="206"/>
    </location>
</feature>
<dbReference type="GO" id="GO:0006352">
    <property type="term" value="P:DNA-templated transcription initiation"/>
    <property type="evidence" value="ECO:0007669"/>
    <property type="project" value="InterPro"/>
</dbReference>
<dbReference type="NCBIfam" id="TIGR02937">
    <property type="entry name" value="sigma70-ECF"/>
    <property type="match status" value="1"/>
</dbReference>
<evidence type="ECO:0000313" key="12">
    <source>
        <dbReference type="Proteomes" id="UP001218364"/>
    </source>
</evidence>
<dbReference type="PANTHER" id="PTHR43133:SF62">
    <property type="entry name" value="RNA POLYMERASE SIGMA FACTOR SIGZ"/>
    <property type="match status" value="1"/>
</dbReference>